<protein>
    <recommendedName>
        <fullName evidence="4">Ragulator complex protein LAMTOR1</fullName>
    </recommendedName>
    <alternativeName>
        <fullName evidence="11">Late endosomal/lysosomal adaptor and MAPK and MTOR activator 1</fullName>
    </alternativeName>
</protein>
<reference evidence="14" key="1">
    <citation type="submission" date="2025-08" db="UniProtKB">
        <authorList>
            <consortium name="RefSeq"/>
        </authorList>
    </citation>
    <scope>IDENTIFICATION</scope>
    <source>
        <strain evidence="14">11010-0011.00</strain>
        <tissue evidence="14">Whole body</tissue>
    </source>
</reference>
<dbReference type="GO" id="GO:0005765">
    <property type="term" value="C:lysosomal membrane"/>
    <property type="evidence" value="ECO:0007669"/>
    <property type="project" value="UniProtKB-SubCell"/>
</dbReference>
<keyword evidence="13" id="KW-1185">Reference proteome</keyword>
<dbReference type="GO" id="GO:0071986">
    <property type="term" value="C:Ragulator complex"/>
    <property type="evidence" value="ECO:0007669"/>
    <property type="project" value="InterPro"/>
</dbReference>
<keyword evidence="9" id="KW-0458">Lysosome</keyword>
<evidence type="ECO:0000313" key="14">
    <source>
        <dbReference type="RefSeq" id="XP_030375437.1"/>
    </source>
</evidence>
<dbReference type="GO" id="GO:0071230">
    <property type="term" value="P:cellular response to amino acid stimulus"/>
    <property type="evidence" value="ECO:0007669"/>
    <property type="project" value="InterPro"/>
</dbReference>
<dbReference type="AlphaFoldDB" id="A0A6J2TK94"/>
<keyword evidence="7" id="KW-0472">Membrane</keyword>
<evidence type="ECO:0000256" key="9">
    <source>
        <dbReference type="ARBA" id="ARBA00023228"/>
    </source>
</evidence>
<evidence type="ECO:0000313" key="13">
    <source>
        <dbReference type="Proteomes" id="UP000504634"/>
    </source>
</evidence>
<dbReference type="Proteomes" id="UP000504634">
    <property type="component" value="Unplaced"/>
</dbReference>
<evidence type="ECO:0000256" key="3">
    <source>
        <dbReference type="ARBA" id="ARBA00010861"/>
    </source>
</evidence>
<dbReference type="PANTHER" id="PTHR13401">
    <property type="entry name" value="RAGULATOR COMPLEX PROTEIN LAMTOR1"/>
    <property type="match status" value="1"/>
</dbReference>
<feature type="region of interest" description="Disordered" evidence="12">
    <location>
        <begin position="41"/>
        <end position="68"/>
    </location>
</feature>
<gene>
    <name evidence="14" type="primary">LOC115624749</name>
</gene>
<dbReference type="GO" id="GO:0001919">
    <property type="term" value="P:regulation of receptor recycling"/>
    <property type="evidence" value="ECO:0007669"/>
    <property type="project" value="InterPro"/>
</dbReference>
<evidence type="ECO:0000256" key="2">
    <source>
        <dbReference type="ARBA" id="ARBA00004577"/>
    </source>
</evidence>
<accession>A0A6J2TK94</accession>
<evidence type="ECO:0000256" key="4">
    <source>
        <dbReference type="ARBA" id="ARBA00016099"/>
    </source>
</evidence>
<evidence type="ECO:0000256" key="1">
    <source>
        <dbReference type="ARBA" id="ARBA00004122"/>
    </source>
</evidence>
<evidence type="ECO:0000256" key="6">
    <source>
        <dbReference type="ARBA" id="ARBA00022753"/>
    </source>
</evidence>
<dbReference type="RefSeq" id="XP_030375437.1">
    <property type="nucleotide sequence ID" value="XM_030519577.1"/>
</dbReference>
<evidence type="ECO:0000256" key="8">
    <source>
        <dbReference type="ARBA" id="ARBA00023139"/>
    </source>
</evidence>
<name>A0A6J2TK94_DROLE</name>
<proteinExistence type="inferred from homology"/>
<dbReference type="GO" id="GO:0060090">
    <property type="term" value="F:molecular adaptor activity"/>
    <property type="evidence" value="ECO:0007669"/>
    <property type="project" value="TreeGrafter"/>
</dbReference>
<dbReference type="SMART" id="SM01262">
    <property type="entry name" value="LAMTOR"/>
    <property type="match status" value="1"/>
</dbReference>
<evidence type="ECO:0000256" key="5">
    <source>
        <dbReference type="ARBA" id="ARBA00022707"/>
    </source>
</evidence>
<evidence type="ECO:0000256" key="7">
    <source>
        <dbReference type="ARBA" id="ARBA00023136"/>
    </source>
</evidence>
<dbReference type="GO" id="GO:0042632">
    <property type="term" value="P:cholesterol homeostasis"/>
    <property type="evidence" value="ECO:0007669"/>
    <property type="project" value="InterPro"/>
</dbReference>
<dbReference type="Pfam" id="PF15454">
    <property type="entry name" value="LAMTOR"/>
    <property type="match status" value="1"/>
</dbReference>
<dbReference type="GO" id="GO:0007040">
    <property type="term" value="P:lysosome organization"/>
    <property type="evidence" value="ECO:0007669"/>
    <property type="project" value="InterPro"/>
</dbReference>
<evidence type="ECO:0000256" key="10">
    <source>
        <dbReference type="ARBA" id="ARBA00023288"/>
    </source>
</evidence>
<feature type="compositionally biased region" description="Polar residues" evidence="12">
    <location>
        <begin position="54"/>
        <end position="64"/>
    </location>
</feature>
<dbReference type="OrthoDB" id="5562028at2759"/>
<evidence type="ECO:0000256" key="12">
    <source>
        <dbReference type="SAM" id="MobiDB-lite"/>
    </source>
</evidence>
<dbReference type="InterPro" id="IPR028209">
    <property type="entry name" value="LAMTOR1/MEH1"/>
</dbReference>
<dbReference type="GO" id="GO:0043410">
    <property type="term" value="P:positive regulation of MAPK cascade"/>
    <property type="evidence" value="ECO:0007669"/>
    <property type="project" value="InterPro"/>
</dbReference>
<dbReference type="GeneID" id="115624749"/>
<dbReference type="GO" id="GO:0016197">
    <property type="term" value="P:endosomal transport"/>
    <property type="evidence" value="ECO:0007669"/>
    <property type="project" value="InterPro"/>
</dbReference>
<dbReference type="GO" id="GO:0032008">
    <property type="term" value="P:positive regulation of TOR signaling"/>
    <property type="evidence" value="ECO:0007669"/>
    <property type="project" value="InterPro"/>
</dbReference>
<dbReference type="PANTHER" id="PTHR13401:SF2">
    <property type="entry name" value="RAGULATOR COMPLEX PROTEIN LAMTOR1"/>
    <property type="match status" value="1"/>
</dbReference>
<comment type="subcellular location">
    <subcellularLocation>
        <location evidence="2">Late endosome membrane</location>
        <topology evidence="2">Lipid-anchor</topology>
        <orientation evidence="2">Cytoplasmic side</orientation>
    </subcellularLocation>
    <subcellularLocation>
        <location evidence="1">Lysosome membrane</location>
        <topology evidence="1">Lipid-anchor</topology>
        <orientation evidence="1">Cytoplasmic side</orientation>
    </subcellularLocation>
</comment>
<organism evidence="13 14">
    <name type="scientific">Drosophila lebanonensis</name>
    <name type="common">Fruit fly</name>
    <name type="synonym">Scaptodrosophila lebanonensis</name>
    <dbReference type="NCBI Taxonomy" id="7225"/>
    <lineage>
        <taxon>Eukaryota</taxon>
        <taxon>Metazoa</taxon>
        <taxon>Ecdysozoa</taxon>
        <taxon>Arthropoda</taxon>
        <taxon>Hexapoda</taxon>
        <taxon>Insecta</taxon>
        <taxon>Pterygota</taxon>
        <taxon>Neoptera</taxon>
        <taxon>Endopterygota</taxon>
        <taxon>Diptera</taxon>
        <taxon>Brachycera</taxon>
        <taxon>Muscomorpha</taxon>
        <taxon>Ephydroidea</taxon>
        <taxon>Drosophilidae</taxon>
        <taxon>Scaptodrosophila</taxon>
    </lineage>
</organism>
<dbReference type="GO" id="GO:0031902">
    <property type="term" value="C:late endosome membrane"/>
    <property type="evidence" value="ECO:0007669"/>
    <property type="project" value="UniProtKB-SubCell"/>
</dbReference>
<keyword evidence="6" id="KW-0967">Endosome</keyword>
<keyword evidence="10" id="KW-0449">Lipoprotein</keyword>
<sequence>MEYVRSIWDCLVSICSCLHCTEDISRTAQTETERTHLLANDQQNQSPALRRTNSDLNNDCSQSLPKKDDQDALSRLVQDTAINMINVGAMDSHHLEHQEYTDKIKLYTQRLHQQWNNIQHPGNVPKGLLKDMPNHQFYVYKPVYSEDTSQMKKFIGKCHIGVTDIKIEHKEAVAVVVPFRIP</sequence>
<dbReference type="GO" id="GO:0005085">
    <property type="term" value="F:guanyl-nucleotide exchange factor activity"/>
    <property type="evidence" value="ECO:0007669"/>
    <property type="project" value="TreeGrafter"/>
</dbReference>
<evidence type="ECO:0000256" key="11">
    <source>
        <dbReference type="ARBA" id="ARBA00032695"/>
    </source>
</evidence>
<dbReference type="GO" id="GO:0045121">
    <property type="term" value="C:membrane raft"/>
    <property type="evidence" value="ECO:0007669"/>
    <property type="project" value="InterPro"/>
</dbReference>
<keyword evidence="8" id="KW-0564">Palmitate</keyword>
<comment type="similarity">
    <text evidence="3">Belongs to the LAMTOR1 family.</text>
</comment>
<keyword evidence="5" id="KW-0519">Myristate</keyword>
<dbReference type="CTD" id="55004"/>